<protein>
    <submittedName>
        <fullName evidence="1">Uncharacterized protein</fullName>
    </submittedName>
</protein>
<name>A0A1B6DJQ2_9HEMI</name>
<gene>
    <name evidence="1" type="ORF">g.2632</name>
</gene>
<organism evidence="1">
    <name type="scientific">Clastoptera arizonana</name>
    <name type="common">Arizona spittle bug</name>
    <dbReference type="NCBI Taxonomy" id="38151"/>
    <lineage>
        <taxon>Eukaryota</taxon>
        <taxon>Metazoa</taxon>
        <taxon>Ecdysozoa</taxon>
        <taxon>Arthropoda</taxon>
        <taxon>Hexapoda</taxon>
        <taxon>Insecta</taxon>
        <taxon>Pterygota</taxon>
        <taxon>Neoptera</taxon>
        <taxon>Paraneoptera</taxon>
        <taxon>Hemiptera</taxon>
        <taxon>Auchenorrhyncha</taxon>
        <taxon>Cercopoidea</taxon>
        <taxon>Clastopteridae</taxon>
        <taxon>Clastoptera</taxon>
    </lineage>
</organism>
<dbReference type="EMBL" id="GEDC01011411">
    <property type="protein sequence ID" value="JAS25887.1"/>
    <property type="molecule type" value="Transcribed_RNA"/>
</dbReference>
<accession>A0A1B6DJQ2</accession>
<feature type="non-terminal residue" evidence="1">
    <location>
        <position position="1"/>
    </location>
</feature>
<proteinExistence type="predicted"/>
<sequence>VLNFSSVIRHLFQLNIFECITSFKSTSSRRTHGSGASRSERMTLIQQNNCVCVRISYSENECEEEEYTFCPNLKFKFQIFQEIIYELLPINQCKLFHADAFSYFMVEKILCDVCKSLPSEAG</sequence>
<dbReference type="AlphaFoldDB" id="A0A1B6DJQ2"/>
<evidence type="ECO:0000313" key="1">
    <source>
        <dbReference type="EMBL" id="JAS25887.1"/>
    </source>
</evidence>
<feature type="non-terminal residue" evidence="1">
    <location>
        <position position="122"/>
    </location>
</feature>
<reference evidence="1" key="1">
    <citation type="submission" date="2015-12" db="EMBL/GenBank/DDBJ databases">
        <title>De novo transcriptome assembly of four potential Pierce s Disease insect vectors from Arizona vineyards.</title>
        <authorList>
            <person name="Tassone E.E."/>
        </authorList>
    </citation>
    <scope>NUCLEOTIDE SEQUENCE</scope>
</reference>